<dbReference type="InterPro" id="IPR038287">
    <property type="entry name" value="Cse2_sf"/>
</dbReference>
<evidence type="ECO:0000313" key="2">
    <source>
        <dbReference type="Proteomes" id="UP000219621"/>
    </source>
</evidence>
<dbReference type="AlphaFoldDB" id="A0A286GW66"/>
<dbReference type="Gene3D" id="1.10.520.40">
    <property type="entry name" value="CRISPR-associated protein Cse2"/>
    <property type="match status" value="1"/>
</dbReference>
<dbReference type="Pfam" id="PF09485">
    <property type="entry name" value="CRISPR_Cse2"/>
    <property type="match status" value="1"/>
</dbReference>
<accession>A0A286GW66</accession>
<proteinExistence type="predicted"/>
<dbReference type="InterPro" id="IPR013382">
    <property type="entry name" value="CRISPR-assoc_prot_Cse2"/>
</dbReference>
<gene>
    <name evidence="1" type="ORF">SAMN05421508_1096</name>
</gene>
<evidence type="ECO:0000313" key="1">
    <source>
        <dbReference type="EMBL" id="SOD99426.1"/>
    </source>
</evidence>
<dbReference type="NCBIfam" id="TIGR02548">
    <property type="entry name" value="casB_cse2"/>
    <property type="match status" value="1"/>
</dbReference>
<organism evidence="1 2">
    <name type="scientific">Caenispirillum bisanense</name>
    <dbReference type="NCBI Taxonomy" id="414052"/>
    <lineage>
        <taxon>Bacteria</taxon>
        <taxon>Pseudomonadati</taxon>
        <taxon>Pseudomonadota</taxon>
        <taxon>Alphaproteobacteria</taxon>
        <taxon>Rhodospirillales</taxon>
        <taxon>Novispirillaceae</taxon>
        <taxon>Caenispirillum</taxon>
    </lineage>
</organism>
<sequence length="187" mass="20501">MNDYLCFWKDGEATPAGAALIAWHAELKDATGLRAALRRVEHPDDCAFIPGFHALRLKLGVGTGRVATSLAVAVALAAHVRQHRSGGRLPQRLRGGRDDRPLLSDIRLRRLLAEEDPAEILRLLRRALAMLDGPLDVAEMAQWALRLTSPVTHDRAAREFAYAYYGALSPDERKVAADTDTDTDTAA</sequence>
<dbReference type="Proteomes" id="UP000219621">
    <property type="component" value="Unassembled WGS sequence"/>
</dbReference>
<dbReference type="RefSeq" id="WP_097280682.1">
    <property type="nucleotide sequence ID" value="NZ_OCNJ01000009.1"/>
</dbReference>
<keyword evidence="2" id="KW-1185">Reference proteome</keyword>
<dbReference type="EMBL" id="OCNJ01000009">
    <property type="protein sequence ID" value="SOD99426.1"/>
    <property type="molecule type" value="Genomic_DNA"/>
</dbReference>
<reference evidence="1 2" key="1">
    <citation type="submission" date="2017-09" db="EMBL/GenBank/DDBJ databases">
        <authorList>
            <person name="Ehlers B."/>
            <person name="Leendertz F.H."/>
        </authorList>
    </citation>
    <scope>NUCLEOTIDE SEQUENCE [LARGE SCALE GENOMIC DNA]</scope>
    <source>
        <strain evidence="1 2">USBA 140</strain>
    </source>
</reference>
<name>A0A286GW66_9PROT</name>
<protein>
    <submittedName>
        <fullName evidence="1">CRISPR type I-E/ECOLI-associated protein CasB/Cse2</fullName>
    </submittedName>
</protein>